<gene>
    <name evidence="1" type="ORF">DSO57_1014021</name>
</gene>
<dbReference type="Proteomes" id="UP001165960">
    <property type="component" value="Unassembled WGS sequence"/>
</dbReference>
<evidence type="ECO:0000313" key="2">
    <source>
        <dbReference type="Proteomes" id="UP001165960"/>
    </source>
</evidence>
<reference evidence="1" key="1">
    <citation type="submission" date="2022-04" db="EMBL/GenBank/DDBJ databases">
        <title>Genome of the entomopathogenic fungus Entomophthora muscae.</title>
        <authorList>
            <person name="Elya C."/>
            <person name="Lovett B.R."/>
            <person name="Lee E."/>
            <person name="Macias A.M."/>
            <person name="Hajek A.E."/>
            <person name="De Bivort B.L."/>
            <person name="Kasson M.T."/>
            <person name="De Fine Licht H.H."/>
            <person name="Stajich J.E."/>
        </authorList>
    </citation>
    <scope>NUCLEOTIDE SEQUENCE</scope>
    <source>
        <strain evidence="1">Berkeley</strain>
    </source>
</reference>
<proteinExistence type="predicted"/>
<evidence type="ECO:0000313" key="1">
    <source>
        <dbReference type="EMBL" id="KAJ9069891.1"/>
    </source>
</evidence>
<keyword evidence="2" id="KW-1185">Reference proteome</keyword>
<dbReference type="EMBL" id="QTSX02003603">
    <property type="protein sequence ID" value="KAJ9069891.1"/>
    <property type="molecule type" value="Genomic_DNA"/>
</dbReference>
<name>A0ACC2T605_9FUNG</name>
<accession>A0ACC2T605</accession>
<comment type="caution">
    <text evidence="1">The sequence shown here is derived from an EMBL/GenBank/DDBJ whole genome shotgun (WGS) entry which is preliminary data.</text>
</comment>
<organism evidence="1 2">
    <name type="scientific">Entomophthora muscae</name>
    <dbReference type="NCBI Taxonomy" id="34485"/>
    <lineage>
        <taxon>Eukaryota</taxon>
        <taxon>Fungi</taxon>
        <taxon>Fungi incertae sedis</taxon>
        <taxon>Zoopagomycota</taxon>
        <taxon>Entomophthoromycotina</taxon>
        <taxon>Entomophthoromycetes</taxon>
        <taxon>Entomophthorales</taxon>
        <taxon>Entomophthoraceae</taxon>
        <taxon>Entomophthora</taxon>
    </lineage>
</organism>
<sequence>MKQGKHMSVGKLLRNELSARTQEQTQCKLKEQACPLGQGTTVTVIRSQSQALYSSSEKRGSCQDAKNLTSESPKGLGVGGTKELEIAAEAATEDEEEGKGEAAVFIGTEPDITTGGSQAQTITQVKDKYNDLQFVAVNNKYKKSIINFK</sequence>
<protein>
    <submittedName>
        <fullName evidence="1">Uncharacterized protein</fullName>
    </submittedName>
</protein>